<sequence length="58" mass="7044">MSNNNFRKSYHFCLTTCPLWKRFSHTGNHKLWEIAGNWPVLQTVDKRFICLCNYYCRT</sequence>
<dbReference type="EMBL" id="LR031873">
    <property type="protein sequence ID" value="VDD09255.1"/>
    <property type="molecule type" value="Genomic_DNA"/>
</dbReference>
<protein>
    <submittedName>
        <fullName evidence="1">Uncharacterized protein</fullName>
    </submittedName>
</protein>
<reference evidence="1" key="1">
    <citation type="submission" date="2018-11" db="EMBL/GenBank/DDBJ databases">
        <authorList>
            <consortium name="Genoscope - CEA"/>
            <person name="William W."/>
        </authorList>
    </citation>
    <scope>NUCLEOTIDE SEQUENCE</scope>
</reference>
<organism evidence="1">
    <name type="scientific">Brassica oleracea</name>
    <name type="common">Wild cabbage</name>
    <dbReference type="NCBI Taxonomy" id="3712"/>
    <lineage>
        <taxon>Eukaryota</taxon>
        <taxon>Viridiplantae</taxon>
        <taxon>Streptophyta</taxon>
        <taxon>Embryophyta</taxon>
        <taxon>Tracheophyta</taxon>
        <taxon>Spermatophyta</taxon>
        <taxon>Magnoliopsida</taxon>
        <taxon>eudicotyledons</taxon>
        <taxon>Gunneridae</taxon>
        <taxon>Pentapetalae</taxon>
        <taxon>rosids</taxon>
        <taxon>malvids</taxon>
        <taxon>Brassicales</taxon>
        <taxon>Brassicaceae</taxon>
        <taxon>Brassiceae</taxon>
        <taxon>Brassica</taxon>
    </lineage>
</organism>
<accession>A0A3P6CFC4</accession>
<name>A0A3P6CFC4_BRAOL</name>
<proteinExistence type="predicted"/>
<evidence type="ECO:0000313" key="1">
    <source>
        <dbReference type="EMBL" id="VDD09255.1"/>
    </source>
</evidence>
<dbReference type="AlphaFoldDB" id="A0A3P6CFC4"/>
<gene>
    <name evidence="1" type="ORF">BOLC4T24706H</name>
</gene>